<gene>
    <name evidence="3" type="ORF">ERJ67_03475</name>
</gene>
<comment type="caution">
    <text evidence="3">The sequence shown here is derived from an EMBL/GenBank/DDBJ whole genome shotgun (WGS) entry which is preliminary data.</text>
</comment>
<dbReference type="PANTHER" id="PTHR43308">
    <property type="entry name" value="OUTER MEMBRANE PROTEIN ALPHA-RELATED"/>
    <property type="match status" value="1"/>
</dbReference>
<name>A0A524RPI1_9CHRO</name>
<evidence type="ECO:0000313" key="3">
    <source>
        <dbReference type="EMBL" id="TGG93714.1"/>
    </source>
</evidence>
<dbReference type="PANTHER" id="PTHR43308:SF1">
    <property type="entry name" value="OUTER MEMBRANE PROTEIN ALPHA"/>
    <property type="match status" value="1"/>
</dbReference>
<accession>A0A524RPI1</accession>
<keyword evidence="1" id="KW-0732">Signal</keyword>
<sequence length="508" mass="54180">MNLFSKLLVAPAVLGLAAPVVATAGELHLGAVDAYVGQQYVDRMTALEAELVNSADAQFSDVYPSDWAYGALAELAHTADCAAVDAFRGNLPVTRFEAAALVSACIDAGVEVGPLAEAFESEMAIMSARMDVFEVMAAENQATMFSTTTKLEGYSKWTLATANFGKETNKSDDEEGTFMAYDLMLELKTSFTGDDRLMTVLRSGNVVDSWFNTGVTAYETAFTESDDDIAIDRLYYTFPLEFGGVDTTVTLGPKMRTDDVLPWFASYPSDFQVDYLTYAGQVETNSIIAGTGIGFDTTLPGLPLDVSYVYIAADGNDPSSSSGIGGERSNSMNGVTLSYASADNVWSVGFGYSHLKGLQGGTFGDSVVTLQEQAQSGNAISLSGVYSFTDNFSISTGWGVGVYKKADGDTLGKTANWYTGFVLSDALMEDSSLNFAFGEYAHVTASEIKNILTAQDSSLGGELSYSIAATDNITITPGLFWISDIESENSIDEDEGVFGASLMTTFTF</sequence>
<feature type="signal peptide" evidence="1">
    <location>
        <begin position="1"/>
        <end position="22"/>
    </location>
</feature>
<dbReference type="Pfam" id="PF04966">
    <property type="entry name" value="OprB"/>
    <property type="match status" value="1"/>
</dbReference>
<dbReference type="InterPro" id="IPR047684">
    <property type="entry name" value="Por_som-like"/>
</dbReference>
<feature type="domain" description="SLH" evidence="2">
    <location>
        <begin position="55"/>
        <end position="116"/>
    </location>
</feature>
<protein>
    <recommendedName>
        <fullName evidence="2">SLH domain-containing protein</fullName>
    </recommendedName>
</protein>
<comment type="similarity">
    <text evidence="1">Belongs to the OprB family.</text>
</comment>
<feature type="chain" id="PRO_5022271548" description="SLH domain-containing protein" evidence="1">
    <location>
        <begin position="23"/>
        <end position="508"/>
    </location>
</feature>
<dbReference type="AlphaFoldDB" id="A0A524RPI1"/>
<dbReference type="InterPro" id="IPR001119">
    <property type="entry name" value="SLH_dom"/>
</dbReference>
<dbReference type="GO" id="GO:0015288">
    <property type="term" value="F:porin activity"/>
    <property type="evidence" value="ECO:0007669"/>
    <property type="project" value="InterPro"/>
</dbReference>
<dbReference type="PROSITE" id="PS51272">
    <property type="entry name" value="SLH"/>
    <property type="match status" value="1"/>
</dbReference>
<organism evidence="3 4">
    <name type="scientific">Aphanocapsa feldmannii 277cV</name>
    <dbReference type="NCBI Taxonomy" id="2507553"/>
    <lineage>
        <taxon>Bacteria</taxon>
        <taxon>Bacillati</taxon>
        <taxon>Cyanobacteriota</taxon>
        <taxon>Cyanophyceae</taxon>
        <taxon>Oscillatoriophycideae</taxon>
        <taxon>Chroococcales</taxon>
        <taxon>Microcystaceae</taxon>
        <taxon>Aphanocapsa</taxon>
    </lineage>
</organism>
<dbReference type="GO" id="GO:0016020">
    <property type="term" value="C:membrane"/>
    <property type="evidence" value="ECO:0007669"/>
    <property type="project" value="InterPro"/>
</dbReference>
<reference evidence="3 4" key="1">
    <citation type="journal article" date="2019" name="mSystems">
        <title>Life at home and on the roam: Genomic adaptions reflect the dual lifestyle of an intracellular, facultative symbiont.</title>
        <authorList>
            <person name="Burgsdorf I."/>
        </authorList>
    </citation>
    <scope>NUCLEOTIDE SEQUENCE [LARGE SCALE GENOMIC DNA]</scope>
    <source>
        <strain evidence="3">277cV</strain>
    </source>
</reference>
<proteinExistence type="inferred from homology"/>
<evidence type="ECO:0000256" key="1">
    <source>
        <dbReference type="RuleBase" id="RU363072"/>
    </source>
</evidence>
<dbReference type="SUPFAM" id="SSF56935">
    <property type="entry name" value="Porins"/>
    <property type="match status" value="1"/>
</dbReference>
<dbReference type="Proteomes" id="UP000317990">
    <property type="component" value="Unassembled WGS sequence"/>
</dbReference>
<evidence type="ECO:0000313" key="4">
    <source>
        <dbReference type="Proteomes" id="UP000317990"/>
    </source>
</evidence>
<dbReference type="InterPro" id="IPR051465">
    <property type="entry name" value="Cell_Envelope_Struct_Comp"/>
</dbReference>
<evidence type="ECO:0000259" key="2">
    <source>
        <dbReference type="PROSITE" id="PS51272"/>
    </source>
</evidence>
<dbReference type="EMBL" id="SRMO01000050">
    <property type="protein sequence ID" value="TGG93714.1"/>
    <property type="molecule type" value="Genomic_DNA"/>
</dbReference>
<dbReference type="InterPro" id="IPR007049">
    <property type="entry name" value="Carb-sel_porin_OprB"/>
</dbReference>
<dbReference type="GO" id="GO:0008643">
    <property type="term" value="P:carbohydrate transport"/>
    <property type="evidence" value="ECO:0007669"/>
    <property type="project" value="InterPro"/>
</dbReference>
<dbReference type="NCBIfam" id="NF033921">
    <property type="entry name" value="por_somb"/>
    <property type="match status" value="1"/>
</dbReference>